<evidence type="ECO:0000256" key="2">
    <source>
        <dbReference type="PROSITE-ProRule" id="PRU00335"/>
    </source>
</evidence>
<dbReference type="Gene3D" id="1.10.357.10">
    <property type="entry name" value="Tetracycline Repressor, domain 2"/>
    <property type="match status" value="1"/>
</dbReference>
<comment type="caution">
    <text evidence="4">The sequence shown here is derived from an EMBL/GenBank/DDBJ whole genome shotgun (WGS) entry which is preliminary data.</text>
</comment>
<dbReference type="InterPro" id="IPR009057">
    <property type="entry name" value="Homeodomain-like_sf"/>
</dbReference>
<reference evidence="4 5" key="1">
    <citation type="submission" date="2023-06" db="EMBL/GenBank/DDBJ databases">
        <title>Pelomonas sp. PFR6 16S ribosomal RNA gene Genome sequencing and assembly.</title>
        <authorList>
            <person name="Woo H."/>
        </authorList>
    </citation>
    <scope>NUCLEOTIDE SEQUENCE [LARGE SCALE GENOMIC DNA]</scope>
    <source>
        <strain evidence="4 5">PFR6</strain>
    </source>
</reference>
<feature type="DNA-binding region" description="H-T-H motif" evidence="2">
    <location>
        <begin position="29"/>
        <end position="48"/>
    </location>
</feature>
<dbReference type="PROSITE" id="PS50977">
    <property type="entry name" value="HTH_TETR_2"/>
    <property type="match status" value="1"/>
</dbReference>
<feature type="domain" description="HTH tetR-type" evidence="3">
    <location>
        <begin position="6"/>
        <end position="66"/>
    </location>
</feature>
<name>A0ABT8DV36_9BURK</name>
<dbReference type="RefSeq" id="WP_290360464.1">
    <property type="nucleotide sequence ID" value="NZ_JAUHHC010000005.1"/>
</dbReference>
<gene>
    <name evidence="4" type="ORF">QWJ38_17805</name>
</gene>
<organism evidence="4 5">
    <name type="scientific">Roseateles violae</name>
    <dbReference type="NCBI Taxonomy" id="3058042"/>
    <lineage>
        <taxon>Bacteria</taxon>
        <taxon>Pseudomonadati</taxon>
        <taxon>Pseudomonadota</taxon>
        <taxon>Betaproteobacteria</taxon>
        <taxon>Burkholderiales</taxon>
        <taxon>Sphaerotilaceae</taxon>
        <taxon>Roseateles</taxon>
    </lineage>
</organism>
<dbReference type="Proteomes" id="UP001228044">
    <property type="component" value="Unassembled WGS sequence"/>
</dbReference>
<protein>
    <submittedName>
        <fullName evidence="4">Helix-turn-helix domain-containing protein</fullName>
    </submittedName>
</protein>
<evidence type="ECO:0000259" key="3">
    <source>
        <dbReference type="PROSITE" id="PS50977"/>
    </source>
</evidence>
<evidence type="ECO:0000313" key="4">
    <source>
        <dbReference type="EMBL" id="MDN3922149.1"/>
    </source>
</evidence>
<dbReference type="EMBL" id="JAUHHC010000005">
    <property type="protein sequence ID" value="MDN3922149.1"/>
    <property type="molecule type" value="Genomic_DNA"/>
</dbReference>
<evidence type="ECO:0000313" key="5">
    <source>
        <dbReference type="Proteomes" id="UP001228044"/>
    </source>
</evidence>
<accession>A0ABT8DV36</accession>
<evidence type="ECO:0000256" key="1">
    <source>
        <dbReference type="ARBA" id="ARBA00023125"/>
    </source>
</evidence>
<dbReference type="SUPFAM" id="SSF46689">
    <property type="entry name" value="Homeodomain-like"/>
    <property type="match status" value="1"/>
</dbReference>
<sequence>MVNSVKVPAQRWVEEARRTLSEEGIEAVKVDRLAQRIGVSRGGFYHHFVDRADLLSRLLKLWYETILFVPLRLVLRNPADALRAVDEIVDHLIREDIYDPRFDLAVREWARSDPTVAVAVAGVDAKRIAALYEVFLAFGCGKKEADLRARVFYFHQIGYYAIGIDEPEPGRRERARTYVEILCGEANIARASAPAAGRKRKRA</sequence>
<proteinExistence type="predicted"/>
<keyword evidence="1 2" id="KW-0238">DNA-binding</keyword>
<keyword evidence="5" id="KW-1185">Reference proteome</keyword>
<dbReference type="PRINTS" id="PR00455">
    <property type="entry name" value="HTHTETR"/>
</dbReference>
<dbReference type="Pfam" id="PF00440">
    <property type="entry name" value="TetR_N"/>
    <property type="match status" value="1"/>
</dbReference>
<dbReference type="InterPro" id="IPR001647">
    <property type="entry name" value="HTH_TetR"/>
</dbReference>